<dbReference type="Gene3D" id="1.10.1530.10">
    <property type="match status" value="1"/>
</dbReference>
<organism evidence="3 4">
    <name type="scientific">Rhodoplanes serenus</name>
    <dbReference type="NCBI Taxonomy" id="200615"/>
    <lineage>
        <taxon>Bacteria</taxon>
        <taxon>Pseudomonadati</taxon>
        <taxon>Pseudomonadota</taxon>
        <taxon>Alphaproteobacteria</taxon>
        <taxon>Hyphomicrobiales</taxon>
        <taxon>Nitrobacteraceae</taxon>
        <taxon>Rhodoplanes</taxon>
    </lineage>
</organism>
<protein>
    <submittedName>
        <fullName evidence="3">Ldh family oxidoreductase</fullName>
    </submittedName>
</protein>
<dbReference type="InterPro" id="IPR043143">
    <property type="entry name" value="Mal/L-sulf/L-lact_DH-like_NADP"/>
</dbReference>
<dbReference type="Pfam" id="PF02615">
    <property type="entry name" value="Ldh_2"/>
    <property type="match status" value="1"/>
</dbReference>
<comment type="similarity">
    <text evidence="1">Belongs to the LDH2/MDH2 oxidoreductase family.</text>
</comment>
<dbReference type="InterPro" id="IPR036111">
    <property type="entry name" value="Mal/L-sulfo/L-lacto_DH-like_sf"/>
</dbReference>
<keyword evidence="2" id="KW-0560">Oxidoreductase</keyword>
<evidence type="ECO:0000313" key="4">
    <source>
        <dbReference type="Proteomes" id="UP000438991"/>
    </source>
</evidence>
<dbReference type="SUPFAM" id="SSF89733">
    <property type="entry name" value="L-sulfolactate dehydrogenase-like"/>
    <property type="match status" value="1"/>
</dbReference>
<dbReference type="Gene3D" id="3.30.1370.60">
    <property type="entry name" value="Hypothetical oxidoreductase yiak, domain 2"/>
    <property type="match status" value="1"/>
</dbReference>
<gene>
    <name evidence="3" type="ORF">GJ689_20925</name>
</gene>
<dbReference type="InterPro" id="IPR003767">
    <property type="entry name" value="Malate/L-lactate_DH-like"/>
</dbReference>
<name>A0A9X4XNV4_9BRAD</name>
<evidence type="ECO:0000256" key="2">
    <source>
        <dbReference type="ARBA" id="ARBA00023002"/>
    </source>
</evidence>
<dbReference type="Proteomes" id="UP000438991">
    <property type="component" value="Unassembled WGS sequence"/>
</dbReference>
<proteinExistence type="inferred from homology"/>
<accession>A0A9X4XNV4</accession>
<dbReference type="EMBL" id="WNKV01000019">
    <property type="protein sequence ID" value="MTW18668.1"/>
    <property type="molecule type" value="Genomic_DNA"/>
</dbReference>
<dbReference type="GO" id="GO:0016491">
    <property type="term" value="F:oxidoreductase activity"/>
    <property type="evidence" value="ECO:0007669"/>
    <property type="project" value="UniProtKB-KW"/>
</dbReference>
<reference evidence="3 4" key="1">
    <citation type="submission" date="2019-11" db="EMBL/GenBank/DDBJ databases">
        <title>Whole-genome sequence of Rhodoplanes serenus DSM 18633, type strain.</title>
        <authorList>
            <person name="Kyndt J.A."/>
            <person name="Meyer T.E."/>
        </authorList>
    </citation>
    <scope>NUCLEOTIDE SEQUENCE [LARGE SCALE GENOMIC DNA]</scope>
    <source>
        <strain evidence="3 4">DSM 18633</strain>
    </source>
</reference>
<dbReference type="AlphaFoldDB" id="A0A9X4XNV4"/>
<dbReference type="PANTHER" id="PTHR11091:SF0">
    <property type="entry name" value="MALATE DEHYDROGENASE"/>
    <property type="match status" value="1"/>
</dbReference>
<evidence type="ECO:0000313" key="3">
    <source>
        <dbReference type="EMBL" id="MTW18668.1"/>
    </source>
</evidence>
<comment type="caution">
    <text evidence="3">The sequence shown here is derived from an EMBL/GenBank/DDBJ whole genome shotgun (WGS) entry which is preliminary data.</text>
</comment>
<dbReference type="InterPro" id="IPR043144">
    <property type="entry name" value="Mal/L-sulf/L-lact_DH-like_ah"/>
</dbReference>
<sequence>MVSPATHHARIIVTAISDDERRITIDATVLHDHCVALLRALGVAPADADVTAAVFVEAELMGEESHGLRLFLHVLGRLEAGGDRAATSITVVRDRGAIALWDAERSLGQVTAVRAMARAIEKAREHGIGLVAVRNGNSLTSAKHYALQAARAGLIGIVTTNTSRRLMPPPGGRTPVLGNNPVAVAAPAGRHGCFALDMACTAAAVERILRARDLGIPIPPGWALDRDGRDTTDPAAALDSLSLLPFGGYKAFGLAMVHEIVTSVLAGGPMRGGGGTGFQPYDGPMHTAFTLQAIDIEAFQPRAAFEQRMEEFLDAITAVEPIEPGGRIVFPGERAQAEQARRRRDGIPVVARTVETLGAWAAKLGVAARLGA</sequence>
<evidence type="ECO:0000256" key="1">
    <source>
        <dbReference type="ARBA" id="ARBA00006056"/>
    </source>
</evidence>
<dbReference type="PANTHER" id="PTHR11091">
    <property type="entry name" value="OXIDOREDUCTASE-RELATED"/>
    <property type="match status" value="1"/>
</dbReference>